<dbReference type="InterPro" id="IPR036770">
    <property type="entry name" value="Ankyrin_rpt-contain_sf"/>
</dbReference>
<dbReference type="PROSITE" id="PS50297">
    <property type="entry name" value="ANK_REP_REGION"/>
    <property type="match status" value="1"/>
</dbReference>
<dbReference type="PROSITE" id="PS50088">
    <property type="entry name" value="ANK_REPEAT"/>
    <property type="match status" value="1"/>
</dbReference>
<dbReference type="PANTHER" id="PTHR24173:SF74">
    <property type="entry name" value="ANKYRIN REPEAT DOMAIN-CONTAINING PROTEIN 16"/>
    <property type="match status" value="1"/>
</dbReference>
<dbReference type="PANTHER" id="PTHR24173">
    <property type="entry name" value="ANKYRIN REPEAT CONTAINING"/>
    <property type="match status" value="1"/>
</dbReference>
<dbReference type="SUPFAM" id="SSF48403">
    <property type="entry name" value="Ankyrin repeat"/>
    <property type="match status" value="1"/>
</dbReference>
<gene>
    <name evidence="4" type="ORF">SAMN06295970_105173</name>
</gene>
<comment type="caution">
    <text evidence="4">The sequence shown here is derived from an EMBL/GenBank/DDBJ whole genome shotgun (WGS) entry which is preliminary data.</text>
</comment>
<dbReference type="Pfam" id="PF12796">
    <property type="entry name" value="Ank_2"/>
    <property type="match status" value="1"/>
</dbReference>
<feature type="repeat" description="ANK" evidence="3">
    <location>
        <begin position="313"/>
        <end position="345"/>
    </location>
</feature>
<evidence type="ECO:0000313" key="4">
    <source>
        <dbReference type="EMBL" id="SMP57815.1"/>
    </source>
</evidence>
<proteinExistence type="predicted"/>
<dbReference type="InterPro" id="IPR002110">
    <property type="entry name" value="Ankyrin_rpt"/>
</dbReference>
<dbReference type="Proteomes" id="UP001158049">
    <property type="component" value="Unassembled WGS sequence"/>
</dbReference>
<keyword evidence="5" id="KW-1185">Reference proteome</keyword>
<keyword evidence="2 3" id="KW-0040">ANK repeat</keyword>
<name>A0ABY1Q348_9BURK</name>
<keyword evidence="1" id="KW-0677">Repeat</keyword>
<evidence type="ECO:0000256" key="2">
    <source>
        <dbReference type="ARBA" id="ARBA00023043"/>
    </source>
</evidence>
<reference evidence="4 5" key="1">
    <citation type="submission" date="2017-05" db="EMBL/GenBank/DDBJ databases">
        <authorList>
            <person name="Varghese N."/>
            <person name="Submissions S."/>
        </authorList>
    </citation>
    <scope>NUCLEOTIDE SEQUENCE [LARGE SCALE GENOMIC DNA]</scope>
    <source>
        <strain evidence="4 5">DSM 26001</strain>
    </source>
</reference>
<protein>
    <submittedName>
        <fullName evidence="4">Ankyrin repeat-containing protein</fullName>
    </submittedName>
</protein>
<evidence type="ECO:0000256" key="1">
    <source>
        <dbReference type="ARBA" id="ARBA00022737"/>
    </source>
</evidence>
<organism evidence="4 5">
    <name type="scientific">Noviherbaspirillum suwonense</name>
    <dbReference type="NCBI Taxonomy" id="1224511"/>
    <lineage>
        <taxon>Bacteria</taxon>
        <taxon>Pseudomonadati</taxon>
        <taxon>Pseudomonadota</taxon>
        <taxon>Betaproteobacteria</taxon>
        <taxon>Burkholderiales</taxon>
        <taxon>Oxalobacteraceae</taxon>
        <taxon>Noviherbaspirillum</taxon>
    </lineage>
</organism>
<sequence length="424" mass="45865">MKAKLGLSSEEVVCLENLEAAIKNGDARLAKDLAHCSRVNLGHANVLEHLLEYTNHAVVADAVNSENIDCFLFLTADHNYVENFSDRMFNDPDKSGRAYLLDIAASTDNLELGMMLVERSAKPGPDCPRRFLDRMLVQAMDVGASGAASKLLGYGADWDLFFYHQKKLEMDLSGQTNFLKPAVNFYLRSANENEKVLTDILCAWTGTGTGTIEMFDKNLKDVILDKGTRRLALLLKVRPDVVEADQHNPSKGMMQAAAKAVSVGNVEALKMLLNYQPFVRAASTEESGTTKVRPNAENSVLFSSQMLDLVDEAGRTLLHLAAQSGNAETVAFMLGQGANLMALDSEGESALIHAVKHGRTDAAVRILQAALEGTGSGPDMAAMISAAMQHADPSMRAALHNANRDALPAPRAAAPPSYARHDDL</sequence>
<accession>A0ABY1Q348</accession>
<evidence type="ECO:0000256" key="3">
    <source>
        <dbReference type="PROSITE-ProRule" id="PRU00023"/>
    </source>
</evidence>
<evidence type="ECO:0000313" key="5">
    <source>
        <dbReference type="Proteomes" id="UP001158049"/>
    </source>
</evidence>
<dbReference type="Gene3D" id="1.25.40.20">
    <property type="entry name" value="Ankyrin repeat-containing domain"/>
    <property type="match status" value="1"/>
</dbReference>
<dbReference type="SMART" id="SM00248">
    <property type="entry name" value="ANK"/>
    <property type="match status" value="3"/>
</dbReference>
<dbReference type="EMBL" id="FXUL01000005">
    <property type="protein sequence ID" value="SMP57815.1"/>
    <property type="molecule type" value="Genomic_DNA"/>
</dbReference>